<dbReference type="InterPro" id="IPR036415">
    <property type="entry name" value="Lamin_tail_dom_sf"/>
</dbReference>
<reference evidence="3 4" key="1">
    <citation type="submission" date="2020-10" db="EMBL/GenBank/DDBJ databases">
        <title>Streptomyces chromofuscus complate genome analysis.</title>
        <authorList>
            <person name="Anwar N."/>
        </authorList>
    </citation>
    <scope>NUCLEOTIDE SEQUENCE [LARGE SCALE GENOMIC DNA]</scope>
    <source>
        <strain evidence="3 4">DSM 40273</strain>
    </source>
</reference>
<feature type="compositionally biased region" description="Basic and acidic residues" evidence="1">
    <location>
        <begin position="207"/>
        <end position="308"/>
    </location>
</feature>
<organism evidence="3 4">
    <name type="scientific">Streptomyces chromofuscus</name>
    <dbReference type="NCBI Taxonomy" id="42881"/>
    <lineage>
        <taxon>Bacteria</taxon>
        <taxon>Bacillati</taxon>
        <taxon>Actinomycetota</taxon>
        <taxon>Actinomycetes</taxon>
        <taxon>Kitasatosporales</taxon>
        <taxon>Streptomycetaceae</taxon>
        <taxon>Streptomyces</taxon>
    </lineage>
</organism>
<feature type="domain" description="LTD" evidence="2">
    <location>
        <begin position="73"/>
        <end position="226"/>
    </location>
</feature>
<dbReference type="SUPFAM" id="SSF74853">
    <property type="entry name" value="Lamin A/C globular tail domain"/>
    <property type="match status" value="1"/>
</dbReference>
<sequence length="308" mass="34472">MCNSGRVVPVLCRPVGSVADVGQQADVRTTHPRAADVRRPWVPAPWQGEPVFPYPCVTPRRLAAATLAAAALAGAGVAAPASAADRDWRSPAVEISSVQYDSPGRDTRSNRSLNGEWVEVTNTTRRGVNLDGWTLSDEDGNTYTFDRFRLAGRATVRIHTGEGRDRGGALYQDRRDHVWDNRSDTATLRNDWGRFIDALSWGGRHHDRNDDGRHGGDRDGRHDRSDSRHHDRNGSGRHDRSDSRHHDRNGSGRHDRSDSRHHDRNGSGRHDRSDSRHHDRNGSGRHDRSDSRHHDRGRHGGDRLSGRD</sequence>
<dbReference type="Proteomes" id="UP000594008">
    <property type="component" value="Chromosome"/>
</dbReference>
<evidence type="ECO:0000259" key="2">
    <source>
        <dbReference type="PROSITE" id="PS51841"/>
    </source>
</evidence>
<name>A0A7M2T7N8_STRCW</name>
<dbReference type="Pfam" id="PF00932">
    <property type="entry name" value="LTD"/>
    <property type="match status" value="1"/>
</dbReference>
<accession>A0A7M2T7N8</accession>
<keyword evidence="4" id="KW-1185">Reference proteome</keyword>
<protein>
    <submittedName>
        <fullName evidence="3">Lamin tail domain-containing protein</fullName>
    </submittedName>
</protein>
<dbReference type="Gene3D" id="2.60.40.1260">
    <property type="entry name" value="Lamin Tail domain"/>
    <property type="match status" value="1"/>
</dbReference>
<dbReference type="PROSITE" id="PS51841">
    <property type="entry name" value="LTD"/>
    <property type="match status" value="1"/>
</dbReference>
<dbReference type="AlphaFoldDB" id="A0A7M2T7N8"/>
<evidence type="ECO:0000256" key="1">
    <source>
        <dbReference type="SAM" id="MobiDB-lite"/>
    </source>
</evidence>
<evidence type="ECO:0000313" key="3">
    <source>
        <dbReference type="EMBL" id="QOV44602.1"/>
    </source>
</evidence>
<proteinExistence type="predicted"/>
<feature type="region of interest" description="Disordered" evidence="1">
    <location>
        <begin position="203"/>
        <end position="308"/>
    </location>
</feature>
<evidence type="ECO:0000313" key="4">
    <source>
        <dbReference type="Proteomes" id="UP000594008"/>
    </source>
</evidence>
<dbReference type="KEGG" id="schf:IPT68_00700"/>
<gene>
    <name evidence="3" type="ORF">IPT68_00700</name>
</gene>
<dbReference type="InterPro" id="IPR001322">
    <property type="entry name" value="Lamin_tail_dom"/>
</dbReference>
<dbReference type="EMBL" id="CP063374">
    <property type="protein sequence ID" value="QOV44602.1"/>
    <property type="molecule type" value="Genomic_DNA"/>
</dbReference>